<dbReference type="SUPFAM" id="SSF52047">
    <property type="entry name" value="RNI-like"/>
    <property type="match status" value="1"/>
</dbReference>
<name>A0A9R1UNL0_LACSA</name>
<evidence type="ECO:0000256" key="6">
    <source>
        <dbReference type="ARBA" id="ARBA00023180"/>
    </source>
</evidence>
<sequence length="193" mass="21818">MIMDVTSSLAELRHLKYLDLSGNLFQRSQILYFIGSLKQLSYLNLSDAEFIGIIPPHIGNLSNLKVLDLSLNFKLNADEMAWAFGLSSLELLHLSSVDLSGAHNWDMVLHMIPSLKELSLRRCSLSNFNLGAFLNSSRVLPNTKHLDVGFNSTKKKKKKKKTVFVYTIIKIVTSDSQGLIGNYWDFIEEILEV</sequence>
<dbReference type="Pfam" id="PF00560">
    <property type="entry name" value="LRR_1"/>
    <property type="match status" value="2"/>
</dbReference>
<comment type="subcellular location">
    <subcellularLocation>
        <location evidence="1">Membrane</location>
        <topology evidence="1">Single-pass type I membrane protein</topology>
    </subcellularLocation>
</comment>
<protein>
    <submittedName>
        <fullName evidence="7">Uncharacterized protein</fullName>
    </submittedName>
</protein>
<dbReference type="Gene3D" id="3.80.10.10">
    <property type="entry name" value="Ribonuclease Inhibitor"/>
    <property type="match status" value="1"/>
</dbReference>
<dbReference type="InterPro" id="IPR046956">
    <property type="entry name" value="RLP23-like"/>
</dbReference>
<dbReference type="PANTHER" id="PTHR48063">
    <property type="entry name" value="LRR RECEPTOR-LIKE KINASE"/>
    <property type="match status" value="1"/>
</dbReference>
<evidence type="ECO:0000256" key="5">
    <source>
        <dbReference type="ARBA" id="ARBA00023136"/>
    </source>
</evidence>
<keyword evidence="3" id="KW-0732">Signal</keyword>
<gene>
    <name evidence="7" type="ORF">LSAT_V11C800410230</name>
</gene>
<evidence type="ECO:0000313" key="7">
    <source>
        <dbReference type="EMBL" id="KAJ0190972.1"/>
    </source>
</evidence>
<evidence type="ECO:0000313" key="8">
    <source>
        <dbReference type="Proteomes" id="UP000235145"/>
    </source>
</evidence>
<comment type="caution">
    <text evidence="7">The sequence shown here is derived from an EMBL/GenBank/DDBJ whole genome shotgun (WGS) entry which is preliminary data.</text>
</comment>
<dbReference type="Proteomes" id="UP000235145">
    <property type="component" value="Unassembled WGS sequence"/>
</dbReference>
<keyword evidence="8" id="KW-1185">Reference proteome</keyword>
<reference evidence="7 8" key="1">
    <citation type="journal article" date="2017" name="Nat. Commun.">
        <title>Genome assembly with in vitro proximity ligation data and whole-genome triplication in lettuce.</title>
        <authorList>
            <person name="Reyes-Chin-Wo S."/>
            <person name="Wang Z."/>
            <person name="Yang X."/>
            <person name="Kozik A."/>
            <person name="Arikit S."/>
            <person name="Song C."/>
            <person name="Xia L."/>
            <person name="Froenicke L."/>
            <person name="Lavelle D.O."/>
            <person name="Truco M.J."/>
            <person name="Xia R."/>
            <person name="Zhu S."/>
            <person name="Xu C."/>
            <person name="Xu H."/>
            <person name="Xu X."/>
            <person name="Cox K."/>
            <person name="Korf I."/>
            <person name="Meyers B.C."/>
            <person name="Michelmore R.W."/>
        </authorList>
    </citation>
    <scope>NUCLEOTIDE SEQUENCE [LARGE SCALE GENOMIC DNA]</scope>
    <source>
        <strain evidence="8">cv. Salinas</strain>
        <tissue evidence="7">Seedlings</tissue>
    </source>
</reference>
<dbReference type="AlphaFoldDB" id="A0A9R1UNL0"/>
<dbReference type="EMBL" id="NBSK02000008">
    <property type="protein sequence ID" value="KAJ0190972.1"/>
    <property type="molecule type" value="Genomic_DNA"/>
</dbReference>
<keyword evidence="4" id="KW-1133">Transmembrane helix</keyword>
<organism evidence="7 8">
    <name type="scientific">Lactuca sativa</name>
    <name type="common">Garden lettuce</name>
    <dbReference type="NCBI Taxonomy" id="4236"/>
    <lineage>
        <taxon>Eukaryota</taxon>
        <taxon>Viridiplantae</taxon>
        <taxon>Streptophyta</taxon>
        <taxon>Embryophyta</taxon>
        <taxon>Tracheophyta</taxon>
        <taxon>Spermatophyta</taxon>
        <taxon>Magnoliopsida</taxon>
        <taxon>eudicotyledons</taxon>
        <taxon>Gunneridae</taxon>
        <taxon>Pentapetalae</taxon>
        <taxon>asterids</taxon>
        <taxon>campanulids</taxon>
        <taxon>Asterales</taxon>
        <taxon>Asteraceae</taxon>
        <taxon>Cichorioideae</taxon>
        <taxon>Cichorieae</taxon>
        <taxon>Lactucinae</taxon>
        <taxon>Lactuca</taxon>
    </lineage>
</organism>
<keyword evidence="6" id="KW-0325">Glycoprotein</keyword>
<keyword evidence="5" id="KW-0472">Membrane</keyword>
<evidence type="ECO:0000256" key="3">
    <source>
        <dbReference type="ARBA" id="ARBA00022729"/>
    </source>
</evidence>
<dbReference type="InterPro" id="IPR032675">
    <property type="entry name" value="LRR_dom_sf"/>
</dbReference>
<dbReference type="InterPro" id="IPR001611">
    <property type="entry name" value="Leu-rich_rpt"/>
</dbReference>
<dbReference type="PANTHER" id="PTHR48063:SF106">
    <property type="entry name" value="LEUCINE-RICH REPEAT DOMAIN, L DOMAIN-LIKE PROTEIN-RELATED"/>
    <property type="match status" value="1"/>
</dbReference>
<dbReference type="GO" id="GO:0016020">
    <property type="term" value="C:membrane"/>
    <property type="evidence" value="ECO:0007669"/>
    <property type="project" value="UniProtKB-SubCell"/>
</dbReference>
<keyword evidence="2" id="KW-0812">Transmembrane</keyword>
<accession>A0A9R1UNL0</accession>
<proteinExistence type="predicted"/>
<evidence type="ECO:0000256" key="1">
    <source>
        <dbReference type="ARBA" id="ARBA00004479"/>
    </source>
</evidence>
<evidence type="ECO:0000256" key="2">
    <source>
        <dbReference type="ARBA" id="ARBA00022692"/>
    </source>
</evidence>
<evidence type="ECO:0000256" key="4">
    <source>
        <dbReference type="ARBA" id="ARBA00022989"/>
    </source>
</evidence>